<sequence>MHKELNRKSLYQTITPTVSFLILLITCAGMFMEVTENTGEIVIAMMSMQYITVFNPFITIFTIQCYRKAFTRKNTVTVSMSVSVGNRYHYRF</sequence>
<dbReference type="Proteomes" id="UP000887577">
    <property type="component" value="Unplaced"/>
</dbReference>
<organism evidence="2 3">
    <name type="scientific">Panagrolaimus superbus</name>
    <dbReference type="NCBI Taxonomy" id="310955"/>
    <lineage>
        <taxon>Eukaryota</taxon>
        <taxon>Metazoa</taxon>
        <taxon>Ecdysozoa</taxon>
        <taxon>Nematoda</taxon>
        <taxon>Chromadorea</taxon>
        <taxon>Rhabditida</taxon>
        <taxon>Tylenchina</taxon>
        <taxon>Panagrolaimomorpha</taxon>
        <taxon>Panagrolaimoidea</taxon>
        <taxon>Panagrolaimidae</taxon>
        <taxon>Panagrolaimus</taxon>
    </lineage>
</organism>
<keyword evidence="1" id="KW-0812">Transmembrane</keyword>
<dbReference type="AlphaFoldDB" id="A0A914YUK5"/>
<keyword evidence="1" id="KW-0472">Membrane</keyword>
<proteinExistence type="predicted"/>
<feature type="transmembrane region" description="Helical" evidence="1">
    <location>
        <begin position="43"/>
        <end position="63"/>
    </location>
</feature>
<name>A0A914YUK5_9BILA</name>
<reference evidence="3" key="1">
    <citation type="submission" date="2022-11" db="UniProtKB">
        <authorList>
            <consortium name="WormBaseParasite"/>
        </authorList>
    </citation>
    <scope>IDENTIFICATION</scope>
</reference>
<dbReference type="WBParaSite" id="PSU_v2.g3350.t1">
    <property type="protein sequence ID" value="PSU_v2.g3350.t1"/>
    <property type="gene ID" value="PSU_v2.g3350"/>
</dbReference>
<evidence type="ECO:0000313" key="2">
    <source>
        <dbReference type="Proteomes" id="UP000887577"/>
    </source>
</evidence>
<accession>A0A914YUK5</accession>
<protein>
    <submittedName>
        <fullName evidence="3">Uncharacterized protein</fullName>
    </submittedName>
</protein>
<evidence type="ECO:0000313" key="3">
    <source>
        <dbReference type="WBParaSite" id="PSU_v2.g3350.t1"/>
    </source>
</evidence>
<evidence type="ECO:0000256" key="1">
    <source>
        <dbReference type="SAM" id="Phobius"/>
    </source>
</evidence>
<keyword evidence="2" id="KW-1185">Reference proteome</keyword>
<feature type="transmembrane region" description="Helical" evidence="1">
    <location>
        <begin position="12"/>
        <end position="31"/>
    </location>
</feature>
<keyword evidence="1" id="KW-1133">Transmembrane helix</keyword>